<keyword evidence="5 7" id="KW-0548">Nucleotidyltransferase</keyword>
<feature type="site" description="Transition state stabilizer" evidence="7">
    <location>
        <position position="20"/>
    </location>
</feature>
<evidence type="ECO:0000256" key="3">
    <source>
        <dbReference type="ARBA" id="ARBA00009789"/>
    </source>
</evidence>
<dbReference type="InterPro" id="IPR034683">
    <property type="entry name" value="IspD/TarI"/>
</dbReference>
<dbReference type="AlphaFoldDB" id="A0A562RK09"/>
<dbReference type="PROSITE" id="PS01295">
    <property type="entry name" value="ISPD"/>
    <property type="match status" value="1"/>
</dbReference>
<evidence type="ECO:0000313" key="9">
    <source>
        <dbReference type="Proteomes" id="UP000318307"/>
    </source>
</evidence>
<sequence length="237" mass="25478">MAEAEGGLAAVVVAGGSGIRMDADRRKQYLSLGGIPLMGHSLRTLDQSPEVESIVLVVPPEDRGYVRDHILPDLKLRREPLLAAGGVTRQASVYSGLAGVDTSVEFILVHDAVRPFLELRQISDTLDAARNHGAATLVIEVVDTLRRQLPSGDVEMMDRQGVFAVQTPQIFRSDILRKAHETALDRGWAGTDDAGLVAAMGHAVVFVPGSRTNLKVTSPEDLILAEALLGIFREKTG</sequence>
<feature type="site" description="Positions MEP for the nucleophilic attack" evidence="7">
    <location>
        <position position="215"/>
    </location>
</feature>
<proteinExistence type="inferred from homology"/>
<dbReference type="Pfam" id="PF01128">
    <property type="entry name" value="IspD"/>
    <property type="match status" value="1"/>
</dbReference>
<keyword evidence="4 7" id="KW-0808">Transferase</keyword>
<name>A0A562RK09_9BACT</name>
<dbReference type="PANTHER" id="PTHR32125:SF4">
    <property type="entry name" value="2-C-METHYL-D-ERYTHRITOL 4-PHOSPHATE CYTIDYLYLTRANSFERASE, CHLOROPLASTIC"/>
    <property type="match status" value="1"/>
</dbReference>
<comment type="pathway">
    <text evidence="2 7">Isoprenoid biosynthesis; isopentenyl diphosphate biosynthesis via DXP pathway; isopentenyl diphosphate from 1-deoxy-D-xylulose 5-phosphate: step 2/6.</text>
</comment>
<feature type="site" description="Positions MEP for the nucleophilic attack" evidence="7">
    <location>
        <position position="159"/>
    </location>
</feature>
<keyword evidence="9" id="KW-1185">Reference proteome</keyword>
<dbReference type="OrthoDB" id="9804336at2"/>
<organism evidence="8 9">
    <name type="scientific">Desulfobotulus alkaliphilus</name>
    <dbReference type="NCBI Taxonomy" id="622671"/>
    <lineage>
        <taxon>Bacteria</taxon>
        <taxon>Pseudomonadati</taxon>
        <taxon>Thermodesulfobacteriota</taxon>
        <taxon>Desulfobacteria</taxon>
        <taxon>Desulfobacterales</taxon>
        <taxon>Desulfobacteraceae</taxon>
        <taxon>Desulfobotulus</taxon>
    </lineage>
</organism>
<evidence type="ECO:0000256" key="6">
    <source>
        <dbReference type="ARBA" id="ARBA00023229"/>
    </source>
</evidence>
<accession>A0A562RK09</accession>
<dbReference type="HAMAP" id="MF_00108">
    <property type="entry name" value="IspD"/>
    <property type="match status" value="1"/>
</dbReference>
<dbReference type="InterPro" id="IPR050088">
    <property type="entry name" value="IspD/TarI_cytidylyltransf_bact"/>
</dbReference>
<gene>
    <name evidence="7" type="primary">ispD</name>
    <name evidence="8" type="ORF">LZ24_02408</name>
</gene>
<comment type="catalytic activity">
    <reaction evidence="1 7">
        <text>2-C-methyl-D-erythritol 4-phosphate + CTP + H(+) = 4-CDP-2-C-methyl-D-erythritol + diphosphate</text>
        <dbReference type="Rhea" id="RHEA:13429"/>
        <dbReference type="ChEBI" id="CHEBI:15378"/>
        <dbReference type="ChEBI" id="CHEBI:33019"/>
        <dbReference type="ChEBI" id="CHEBI:37563"/>
        <dbReference type="ChEBI" id="CHEBI:57823"/>
        <dbReference type="ChEBI" id="CHEBI:58262"/>
        <dbReference type="EC" id="2.7.7.60"/>
    </reaction>
</comment>
<dbReference type="InterPro" id="IPR018294">
    <property type="entry name" value="ISPD_synthase_CS"/>
</dbReference>
<dbReference type="Proteomes" id="UP000318307">
    <property type="component" value="Unassembled WGS sequence"/>
</dbReference>
<dbReference type="UniPathway" id="UPA00056">
    <property type="reaction ID" value="UER00093"/>
</dbReference>
<dbReference type="EC" id="2.7.7.60" evidence="7"/>
<keyword evidence="6 7" id="KW-0414">Isoprene biosynthesis</keyword>
<dbReference type="GO" id="GO:0050518">
    <property type="term" value="F:2-C-methyl-D-erythritol 4-phosphate cytidylyltransferase activity"/>
    <property type="evidence" value="ECO:0007669"/>
    <property type="project" value="UniProtKB-UniRule"/>
</dbReference>
<evidence type="ECO:0000313" key="8">
    <source>
        <dbReference type="EMBL" id="TWI68934.1"/>
    </source>
</evidence>
<dbReference type="SUPFAM" id="SSF53448">
    <property type="entry name" value="Nucleotide-diphospho-sugar transferases"/>
    <property type="match status" value="1"/>
</dbReference>
<comment type="caution">
    <text evidence="8">The sequence shown here is derived from an EMBL/GenBank/DDBJ whole genome shotgun (WGS) entry which is preliminary data.</text>
</comment>
<dbReference type="InterPro" id="IPR001228">
    <property type="entry name" value="IspD"/>
</dbReference>
<comment type="function">
    <text evidence="7">Catalyzes the formation of 4-diphosphocytidyl-2-C-methyl-D-erythritol from CTP and 2-C-methyl-D-erythritol 4-phosphate (MEP).</text>
</comment>
<dbReference type="EMBL" id="VLLC01000019">
    <property type="protein sequence ID" value="TWI68934.1"/>
    <property type="molecule type" value="Genomic_DNA"/>
</dbReference>
<evidence type="ECO:0000256" key="4">
    <source>
        <dbReference type="ARBA" id="ARBA00022679"/>
    </source>
</evidence>
<evidence type="ECO:0000256" key="7">
    <source>
        <dbReference type="HAMAP-Rule" id="MF_00108"/>
    </source>
</evidence>
<comment type="similarity">
    <text evidence="3 7">Belongs to the IspD/TarI cytidylyltransferase family. IspD subfamily.</text>
</comment>
<evidence type="ECO:0000256" key="2">
    <source>
        <dbReference type="ARBA" id="ARBA00004787"/>
    </source>
</evidence>
<feature type="site" description="Transition state stabilizer" evidence="7">
    <location>
        <position position="27"/>
    </location>
</feature>
<evidence type="ECO:0000256" key="1">
    <source>
        <dbReference type="ARBA" id="ARBA00001282"/>
    </source>
</evidence>
<dbReference type="NCBIfam" id="TIGR00453">
    <property type="entry name" value="ispD"/>
    <property type="match status" value="1"/>
</dbReference>
<dbReference type="Gene3D" id="3.90.550.10">
    <property type="entry name" value="Spore Coat Polysaccharide Biosynthesis Protein SpsA, Chain A"/>
    <property type="match status" value="1"/>
</dbReference>
<dbReference type="FunFam" id="3.90.550.10:FF:000003">
    <property type="entry name" value="2-C-methyl-D-erythritol 4-phosphate cytidylyltransferase"/>
    <property type="match status" value="1"/>
</dbReference>
<dbReference type="GO" id="GO:0019288">
    <property type="term" value="P:isopentenyl diphosphate biosynthetic process, methylerythritol 4-phosphate pathway"/>
    <property type="evidence" value="ECO:0007669"/>
    <property type="project" value="UniProtKB-UniRule"/>
</dbReference>
<dbReference type="PANTHER" id="PTHR32125">
    <property type="entry name" value="2-C-METHYL-D-ERYTHRITOL 4-PHOSPHATE CYTIDYLYLTRANSFERASE, CHLOROPLASTIC"/>
    <property type="match status" value="1"/>
</dbReference>
<protein>
    <recommendedName>
        <fullName evidence="7">2-C-methyl-D-erythritol 4-phosphate cytidylyltransferase</fullName>
        <ecNumber evidence="7">2.7.7.60</ecNumber>
    </recommendedName>
    <alternativeName>
        <fullName evidence="7">4-diphosphocytidyl-2C-methyl-D-erythritol synthase</fullName>
    </alternativeName>
    <alternativeName>
        <fullName evidence="7">MEP cytidylyltransferase</fullName>
        <shortName evidence="7">MCT</shortName>
    </alternativeName>
</protein>
<dbReference type="CDD" id="cd02516">
    <property type="entry name" value="CDP-ME_synthetase"/>
    <property type="match status" value="1"/>
</dbReference>
<dbReference type="RefSeq" id="WP_144685514.1">
    <property type="nucleotide sequence ID" value="NZ_VLLC01000019.1"/>
</dbReference>
<reference evidence="8 9" key="1">
    <citation type="submission" date="2019-07" db="EMBL/GenBank/DDBJ databases">
        <title>Genome sequencing of 100 strains of the haloalkaliphilic chemolithoautotrophic sulfur-oxidizing bacterium Thioalkalivibrio.</title>
        <authorList>
            <person name="Muyzer G."/>
        </authorList>
    </citation>
    <scope>NUCLEOTIDE SEQUENCE [LARGE SCALE GENOMIC DNA]</scope>
    <source>
        <strain evidence="8 9">ASO4-4</strain>
    </source>
</reference>
<evidence type="ECO:0000256" key="5">
    <source>
        <dbReference type="ARBA" id="ARBA00022695"/>
    </source>
</evidence>
<dbReference type="InterPro" id="IPR029044">
    <property type="entry name" value="Nucleotide-diphossugar_trans"/>
</dbReference>